<keyword evidence="2" id="KW-1003">Cell membrane</keyword>
<comment type="caution">
    <text evidence="7">The sequence shown here is derived from an EMBL/GenBank/DDBJ whole genome shotgun (WGS) entry which is preliminary data.</text>
</comment>
<dbReference type="PANTHER" id="PTHR30250:SF11">
    <property type="entry name" value="O-ANTIGEN TRANSPORTER-RELATED"/>
    <property type="match status" value="1"/>
</dbReference>
<evidence type="ECO:0000256" key="3">
    <source>
        <dbReference type="ARBA" id="ARBA00022692"/>
    </source>
</evidence>
<evidence type="ECO:0000313" key="8">
    <source>
        <dbReference type="Proteomes" id="UP000229317"/>
    </source>
</evidence>
<dbReference type="Pfam" id="PF01943">
    <property type="entry name" value="Polysacc_synt"/>
    <property type="match status" value="1"/>
</dbReference>
<gene>
    <name evidence="7" type="ORF">COV84_04135</name>
</gene>
<dbReference type="PANTHER" id="PTHR30250">
    <property type="entry name" value="PST FAMILY PREDICTED COLANIC ACID TRANSPORTER"/>
    <property type="match status" value="1"/>
</dbReference>
<reference evidence="7 8" key="1">
    <citation type="submission" date="2017-09" db="EMBL/GenBank/DDBJ databases">
        <title>Depth-based differentiation of microbial function through sediment-hosted aquifers and enrichment of novel symbionts in the deep terrestrial subsurface.</title>
        <authorList>
            <person name="Probst A.J."/>
            <person name="Ladd B."/>
            <person name="Jarett J.K."/>
            <person name="Geller-Mcgrath D.E."/>
            <person name="Sieber C.M."/>
            <person name="Emerson J.B."/>
            <person name="Anantharaman K."/>
            <person name="Thomas B.C."/>
            <person name="Malmstrom R."/>
            <person name="Stieglmeier M."/>
            <person name="Klingl A."/>
            <person name="Woyke T."/>
            <person name="Ryan C.M."/>
            <person name="Banfield J.F."/>
        </authorList>
    </citation>
    <scope>NUCLEOTIDE SEQUENCE [LARGE SCALE GENOMIC DNA]</scope>
    <source>
        <strain evidence="7">CG11_big_fil_rev_8_21_14_0_20_40_15</strain>
    </source>
</reference>
<feature type="transmembrane region" description="Helical" evidence="6">
    <location>
        <begin position="183"/>
        <end position="204"/>
    </location>
</feature>
<evidence type="ECO:0000256" key="2">
    <source>
        <dbReference type="ARBA" id="ARBA00022475"/>
    </source>
</evidence>
<feature type="transmembrane region" description="Helical" evidence="6">
    <location>
        <begin position="98"/>
        <end position="117"/>
    </location>
</feature>
<keyword evidence="5 6" id="KW-0472">Membrane</keyword>
<keyword evidence="4 6" id="KW-1133">Transmembrane helix</keyword>
<keyword evidence="3 6" id="KW-0812">Transmembrane</keyword>
<protein>
    <recommendedName>
        <fullName evidence="9">Polysaccharide biosynthesis protein C-terminal domain-containing protein</fullName>
    </recommendedName>
</protein>
<name>A0A2H0KRV5_9BACT</name>
<dbReference type="InterPro" id="IPR050833">
    <property type="entry name" value="Poly_Biosynth_Transport"/>
</dbReference>
<feature type="transmembrane region" description="Helical" evidence="6">
    <location>
        <begin position="55"/>
        <end position="77"/>
    </location>
</feature>
<dbReference type="Proteomes" id="UP000229317">
    <property type="component" value="Unassembled WGS sequence"/>
</dbReference>
<evidence type="ECO:0000256" key="4">
    <source>
        <dbReference type="ARBA" id="ARBA00022989"/>
    </source>
</evidence>
<comment type="subcellular location">
    <subcellularLocation>
        <location evidence="1">Cell membrane</location>
        <topology evidence="1">Multi-pass membrane protein</topology>
    </subcellularLocation>
</comment>
<dbReference type="InterPro" id="IPR002797">
    <property type="entry name" value="Polysacc_synth"/>
</dbReference>
<evidence type="ECO:0000313" key="7">
    <source>
        <dbReference type="EMBL" id="PIQ74893.1"/>
    </source>
</evidence>
<accession>A0A2H0KRV5</accession>
<sequence length="414" mass="46484">MSTLIDKLSEILGTNLRYIIKGGFWLTLGEIVSTATTFLSALVFANLLSKETYGIYNYVLSISGILAIPTLSGIGTAMTQAVAKGYEGSLIPAVKTKIRWGLLASLSALIVAAYYYIYGNSTLAIAFLIVAAFLPFLDAFGLYESFLYGRKLFDVASLYFILIQIITIAVLIGTIFITKNIFFILLAYFASWTFSKLIIFQLVLKKFPPNKKPDPEAITYGKHLSVVSIIGTIANYLDKLLVFHYLGAAELAVYSLAIGPPEQIKNLLSSFNILAFPKFTERTVAEIKKAMARKFFQLFLLACFVIGAYILIAPYFYKIFFPKYLDSVFYSRIFALSMFNLILFPAGIFLQAKRKIKEQYWTNLLTSLFQIVIMTVFIIWQGLLGLIVARILTRFFGSVINLVFYRRASVDTTP</sequence>
<dbReference type="EMBL" id="PCVO01000063">
    <property type="protein sequence ID" value="PIQ74893.1"/>
    <property type="molecule type" value="Genomic_DNA"/>
</dbReference>
<feature type="transmembrane region" description="Helical" evidence="6">
    <location>
        <begin position="329"/>
        <end position="350"/>
    </location>
</feature>
<feature type="transmembrane region" description="Helical" evidence="6">
    <location>
        <begin position="123"/>
        <end position="143"/>
    </location>
</feature>
<organism evidence="7 8">
    <name type="scientific">Candidatus Portnoybacteria bacterium CG11_big_fil_rev_8_21_14_0_20_40_15</name>
    <dbReference type="NCBI Taxonomy" id="1974817"/>
    <lineage>
        <taxon>Bacteria</taxon>
        <taxon>Candidatus Portnoyibacteriota</taxon>
    </lineage>
</organism>
<evidence type="ECO:0000256" key="6">
    <source>
        <dbReference type="SAM" id="Phobius"/>
    </source>
</evidence>
<feature type="transmembrane region" description="Helical" evidence="6">
    <location>
        <begin position="298"/>
        <end position="317"/>
    </location>
</feature>
<evidence type="ECO:0008006" key="9">
    <source>
        <dbReference type="Google" id="ProtNLM"/>
    </source>
</evidence>
<evidence type="ECO:0000256" key="1">
    <source>
        <dbReference type="ARBA" id="ARBA00004651"/>
    </source>
</evidence>
<evidence type="ECO:0000256" key="5">
    <source>
        <dbReference type="ARBA" id="ARBA00023136"/>
    </source>
</evidence>
<feature type="transmembrane region" description="Helical" evidence="6">
    <location>
        <begin position="24"/>
        <end position="49"/>
    </location>
</feature>
<proteinExistence type="predicted"/>
<dbReference type="GO" id="GO:0005886">
    <property type="term" value="C:plasma membrane"/>
    <property type="evidence" value="ECO:0007669"/>
    <property type="project" value="UniProtKB-SubCell"/>
</dbReference>
<feature type="transmembrane region" description="Helical" evidence="6">
    <location>
        <begin position="155"/>
        <end position="177"/>
    </location>
</feature>
<dbReference type="AlphaFoldDB" id="A0A2H0KRV5"/>